<accession>A0A9P3LRM9</accession>
<dbReference type="GO" id="GO:0000444">
    <property type="term" value="C:MIS12/MIND type complex"/>
    <property type="evidence" value="ECO:0007669"/>
    <property type="project" value="TreeGrafter"/>
</dbReference>
<proteinExistence type="inferred from homology"/>
<feature type="region of interest" description="Disordered" evidence="11">
    <location>
        <begin position="39"/>
        <end position="78"/>
    </location>
</feature>
<comment type="subcellular location">
    <subcellularLocation>
        <location evidence="1">Chromosome</location>
        <location evidence="1">Centromere</location>
        <location evidence="1">Kinetochore</location>
    </subcellularLocation>
</comment>
<keyword evidence="9" id="KW-0137">Centromere</keyword>
<evidence type="ECO:0000256" key="3">
    <source>
        <dbReference type="ARBA" id="ARBA00022454"/>
    </source>
</evidence>
<evidence type="ECO:0000256" key="5">
    <source>
        <dbReference type="ARBA" id="ARBA00022776"/>
    </source>
</evidence>
<evidence type="ECO:0000256" key="6">
    <source>
        <dbReference type="ARBA" id="ARBA00022838"/>
    </source>
</evidence>
<organism evidence="12 13">
    <name type="scientific">Entomortierella parvispora</name>
    <dbReference type="NCBI Taxonomy" id="205924"/>
    <lineage>
        <taxon>Eukaryota</taxon>
        <taxon>Fungi</taxon>
        <taxon>Fungi incertae sedis</taxon>
        <taxon>Mucoromycota</taxon>
        <taxon>Mortierellomycotina</taxon>
        <taxon>Mortierellomycetes</taxon>
        <taxon>Mortierellales</taxon>
        <taxon>Mortierellaceae</taxon>
        <taxon>Entomortierella</taxon>
    </lineage>
</organism>
<evidence type="ECO:0000256" key="9">
    <source>
        <dbReference type="ARBA" id="ARBA00023328"/>
    </source>
</evidence>
<feature type="coiled-coil region" evidence="10">
    <location>
        <begin position="235"/>
        <end position="262"/>
    </location>
</feature>
<dbReference type="Proteomes" id="UP000827284">
    <property type="component" value="Unassembled WGS sequence"/>
</dbReference>
<gene>
    <name evidence="12" type="ORF">EMPS_00502</name>
</gene>
<evidence type="ECO:0000256" key="1">
    <source>
        <dbReference type="ARBA" id="ARBA00004629"/>
    </source>
</evidence>
<dbReference type="GO" id="GO:0005634">
    <property type="term" value="C:nucleus"/>
    <property type="evidence" value="ECO:0007669"/>
    <property type="project" value="InterPro"/>
</dbReference>
<evidence type="ECO:0000256" key="8">
    <source>
        <dbReference type="ARBA" id="ARBA00023306"/>
    </source>
</evidence>
<keyword evidence="7 10" id="KW-0175">Coiled coil</keyword>
<dbReference type="GO" id="GO:0000070">
    <property type="term" value="P:mitotic sister chromatid segregation"/>
    <property type="evidence" value="ECO:0007669"/>
    <property type="project" value="TreeGrafter"/>
</dbReference>
<protein>
    <submittedName>
        <fullName evidence="12">Kinetochore protein Mis12/MTW1</fullName>
    </submittedName>
</protein>
<dbReference type="AlphaFoldDB" id="A0A9P3LRM9"/>
<feature type="region of interest" description="Disordered" evidence="11">
    <location>
        <begin position="290"/>
        <end position="325"/>
    </location>
</feature>
<dbReference type="PANTHER" id="PTHR14527">
    <property type="entry name" value="PROTEIN MIS12 HOMOLOG"/>
    <property type="match status" value="1"/>
</dbReference>
<evidence type="ECO:0000256" key="4">
    <source>
        <dbReference type="ARBA" id="ARBA00022618"/>
    </source>
</evidence>
<dbReference type="InterPro" id="IPR008685">
    <property type="entry name" value="Centromere_Mis12"/>
</dbReference>
<comment type="similarity">
    <text evidence="2">Belongs to the mis12 family.</text>
</comment>
<evidence type="ECO:0000256" key="7">
    <source>
        <dbReference type="ARBA" id="ARBA00023054"/>
    </source>
</evidence>
<dbReference type="GO" id="GO:0051301">
    <property type="term" value="P:cell division"/>
    <property type="evidence" value="ECO:0007669"/>
    <property type="project" value="UniProtKB-KW"/>
</dbReference>
<evidence type="ECO:0000256" key="2">
    <source>
        <dbReference type="ARBA" id="ARBA00008643"/>
    </source>
</evidence>
<comment type="caution">
    <text evidence="12">The sequence shown here is derived from an EMBL/GenBank/DDBJ whole genome shotgun (WGS) entry which is preliminary data.</text>
</comment>
<sequence>MQRSQVPQQTRAGTTATRTVPVSQASSWNLTKTSIGNHSANGHYATTSSAHDAASTTTTGLVPTSDSTGRQSESWMKARKNHQEQLLMEHFGFQPLSFIDDVINSVNNMIYQASMALQEFVEVQMDEITTRAEANGQLDSNFDVKTESEQCMHKFETLLESSVDKNFDRFELYALNRLFGVGENVDIVLPHYEALDFDIGVEKEQALDEELEILRRRVIATKALNYRLRKELEIEENRRRQLNKCREQIQFLREAAKEYSDVLPFPQTMIFVRDSLETLHRRFQSLHERLSSQTNRNGTMPSGALAIANGATNTTGGSLSSSTQPDSVMLSLHEKLLGLEPDARAVYIRSVVRRQIEDGLHTEKK</sequence>
<keyword evidence="4" id="KW-0132">Cell division</keyword>
<reference evidence="12" key="1">
    <citation type="submission" date="2021-11" db="EMBL/GenBank/DDBJ databases">
        <authorList>
            <person name="Herlambang A."/>
            <person name="Guo Y."/>
            <person name="Takashima Y."/>
            <person name="Nishizawa T."/>
        </authorList>
    </citation>
    <scope>NUCLEOTIDE SEQUENCE</scope>
    <source>
        <strain evidence="12">E1425</strain>
    </source>
</reference>
<feature type="compositionally biased region" description="Polar residues" evidence="11">
    <location>
        <begin position="60"/>
        <end position="74"/>
    </location>
</feature>
<dbReference type="GO" id="GO:0051382">
    <property type="term" value="P:kinetochore assembly"/>
    <property type="evidence" value="ECO:0007669"/>
    <property type="project" value="TreeGrafter"/>
</dbReference>
<keyword evidence="8" id="KW-0131">Cell cycle</keyword>
<keyword evidence="13" id="KW-1185">Reference proteome</keyword>
<feature type="compositionally biased region" description="Low complexity" evidence="11">
    <location>
        <begin position="7"/>
        <end position="22"/>
    </location>
</feature>
<keyword evidence="3" id="KW-0158">Chromosome</keyword>
<dbReference type="Pfam" id="PF05859">
    <property type="entry name" value="Mis12"/>
    <property type="match status" value="1"/>
</dbReference>
<evidence type="ECO:0000313" key="13">
    <source>
        <dbReference type="Proteomes" id="UP000827284"/>
    </source>
</evidence>
<evidence type="ECO:0000256" key="10">
    <source>
        <dbReference type="SAM" id="Coils"/>
    </source>
</evidence>
<feature type="region of interest" description="Disordered" evidence="11">
    <location>
        <begin position="1"/>
        <end position="25"/>
    </location>
</feature>
<dbReference type="OrthoDB" id="1884855at2759"/>
<feature type="compositionally biased region" description="Low complexity" evidence="11">
    <location>
        <begin position="45"/>
        <end position="59"/>
    </location>
</feature>
<evidence type="ECO:0000256" key="11">
    <source>
        <dbReference type="SAM" id="MobiDB-lite"/>
    </source>
</evidence>
<keyword evidence="5" id="KW-0498">Mitosis</keyword>
<dbReference type="PANTHER" id="PTHR14527:SF2">
    <property type="entry name" value="PROTEIN MIS12 HOMOLOG"/>
    <property type="match status" value="1"/>
</dbReference>
<feature type="compositionally biased region" description="Polar residues" evidence="11">
    <location>
        <begin position="291"/>
        <end position="300"/>
    </location>
</feature>
<reference evidence="12" key="2">
    <citation type="journal article" date="2022" name="Microbiol. Resour. Announc.">
        <title>Whole-Genome Sequence of Entomortierella parvispora E1425, a Mucoromycotan Fungus Associated with Burkholderiaceae-Related Endosymbiotic Bacteria.</title>
        <authorList>
            <person name="Herlambang A."/>
            <person name="Guo Y."/>
            <person name="Takashima Y."/>
            <person name="Narisawa K."/>
            <person name="Ohta H."/>
            <person name="Nishizawa T."/>
        </authorList>
    </citation>
    <scope>NUCLEOTIDE SEQUENCE</scope>
    <source>
        <strain evidence="12">E1425</strain>
    </source>
</reference>
<keyword evidence="6" id="KW-0995">Kinetochore</keyword>
<name>A0A9P3LRM9_9FUNG</name>
<feature type="compositionally biased region" description="Low complexity" evidence="11">
    <location>
        <begin position="303"/>
        <end position="323"/>
    </location>
</feature>
<dbReference type="EMBL" id="BQFW01000001">
    <property type="protein sequence ID" value="GJJ68156.1"/>
    <property type="molecule type" value="Genomic_DNA"/>
</dbReference>
<evidence type="ECO:0000313" key="12">
    <source>
        <dbReference type="EMBL" id="GJJ68156.1"/>
    </source>
</evidence>